<evidence type="ECO:0000313" key="1">
    <source>
        <dbReference type="Proteomes" id="UP000887565"/>
    </source>
</evidence>
<reference evidence="2" key="1">
    <citation type="submission" date="2022-11" db="UniProtKB">
        <authorList>
            <consortium name="WormBaseParasite"/>
        </authorList>
    </citation>
    <scope>IDENTIFICATION</scope>
</reference>
<dbReference type="AlphaFoldDB" id="A0A915KHA0"/>
<proteinExistence type="predicted"/>
<organism evidence="1 2">
    <name type="scientific">Romanomermis culicivorax</name>
    <name type="common">Nematode worm</name>
    <dbReference type="NCBI Taxonomy" id="13658"/>
    <lineage>
        <taxon>Eukaryota</taxon>
        <taxon>Metazoa</taxon>
        <taxon>Ecdysozoa</taxon>
        <taxon>Nematoda</taxon>
        <taxon>Enoplea</taxon>
        <taxon>Dorylaimia</taxon>
        <taxon>Mermithida</taxon>
        <taxon>Mermithoidea</taxon>
        <taxon>Mermithidae</taxon>
        <taxon>Romanomermis</taxon>
    </lineage>
</organism>
<protein>
    <submittedName>
        <fullName evidence="2">Ovule protein</fullName>
    </submittedName>
</protein>
<sequence>MPTKSFDTLNKYIKKIFLRSQECLSRTEIFRISQPCNDTDSSSSTYPLTKKITGLQCQSYQFALTEITDLVDV</sequence>
<keyword evidence="1" id="KW-1185">Reference proteome</keyword>
<evidence type="ECO:0000313" key="2">
    <source>
        <dbReference type="WBParaSite" id="nRc.2.0.1.t37361-RA"/>
    </source>
</evidence>
<name>A0A915KHA0_ROMCU</name>
<dbReference type="Proteomes" id="UP000887565">
    <property type="component" value="Unplaced"/>
</dbReference>
<dbReference type="WBParaSite" id="nRc.2.0.1.t37361-RA">
    <property type="protein sequence ID" value="nRc.2.0.1.t37361-RA"/>
    <property type="gene ID" value="nRc.2.0.1.g37361"/>
</dbReference>
<accession>A0A915KHA0</accession>